<name>A0A1B6W238_9NEIS</name>
<sequence>MPPQSNPNWRHLEEYEQIKRKNRRRLVGALLLTTVVALLLAKVMGSSKNTAAPGEITVSGGSETAASMAVETHPLPEPVAEVPTGADTTVEMQPQPVSAPVVEPEAVVVEPASPAPQPVQPAKPVEARTTVLPNPLANSGNAANPLPSRPAAPPVRAESKPAPQPRVEAKPVPAEPRAQQVENNKPAAQPQTKPAVPETPRRAEGVKPQTPAAQPNERRAESKLAEPKPTEQKPAERRRPAERPTERRQERKPNGNRLSPEDILNNRAADHVTGNGKAADNQPAQTERRMVIQVGAYTTEEQARAVQKRLADAGVSAYVAPPANKGGNALYRVRTGSYPNRQAAGQAMGKIKSQGLDGILLER</sequence>
<evidence type="ECO:0000313" key="4">
    <source>
        <dbReference type="EMBL" id="OAM45240.1"/>
    </source>
</evidence>
<accession>A0A1B6W238</accession>
<gene>
    <name evidence="4" type="ORF">A7Q00_00160</name>
</gene>
<organism evidence="4 5">
    <name type="scientific">Eikenella halliae</name>
    <dbReference type="NCBI Taxonomy" id="1795832"/>
    <lineage>
        <taxon>Bacteria</taxon>
        <taxon>Pseudomonadati</taxon>
        <taxon>Pseudomonadota</taxon>
        <taxon>Betaproteobacteria</taxon>
        <taxon>Neisseriales</taxon>
        <taxon>Neisseriaceae</taxon>
        <taxon>Eikenella</taxon>
    </lineage>
</organism>
<keyword evidence="2" id="KW-0812">Transmembrane</keyword>
<keyword evidence="2" id="KW-1133">Transmembrane helix</keyword>
<keyword evidence="5" id="KW-1185">Reference proteome</keyword>
<dbReference type="OrthoDB" id="8614111at2"/>
<dbReference type="GO" id="GO:0030428">
    <property type="term" value="C:cell septum"/>
    <property type="evidence" value="ECO:0007669"/>
    <property type="project" value="TreeGrafter"/>
</dbReference>
<feature type="domain" description="SPOR" evidence="3">
    <location>
        <begin position="284"/>
        <end position="363"/>
    </location>
</feature>
<dbReference type="Gene3D" id="3.30.70.1070">
    <property type="entry name" value="Sporulation related repeat"/>
    <property type="match status" value="1"/>
</dbReference>
<evidence type="ECO:0000256" key="2">
    <source>
        <dbReference type="SAM" id="Phobius"/>
    </source>
</evidence>
<protein>
    <recommendedName>
        <fullName evidence="3">SPOR domain-containing protein</fullName>
    </recommendedName>
</protein>
<dbReference type="PANTHER" id="PTHR38687">
    <property type="entry name" value="CELL DIVISION PROTEIN DEDD-RELATED"/>
    <property type="match status" value="1"/>
</dbReference>
<evidence type="ECO:0000313" key="5">
    <source>
        <dbReference type="Proteomes" id="UP000077726"/>
    </source>
</evidence>
<dbReference type="SUPFAM" id="SSF110997">
    <property type="entry name" value="Sporulation related repeat"/>
    <property type="match status" value="1"/>
</dbReference>
<evidence type="ECO:0000256" key="1">
    <source>
        <dbReference type="SAM" id="MobiDB-lite"/>
    </source>
</evidence>
<proteinExistence type="predicted"/>
<evidence type="ECO:0000259" key="3">
    <source>
        <dbReference type="PROSITE" id="PS51724"/>
    </source>
</evidence>
<dbReference type="PROSITE" id="PS51724">
    <property type="entry name" value="SPOR"/>
    <property type="match status" value="1"/>
</dbReference>
<reference evidence="5" key="1">
    <citation type="submission" date="2016-05" db="EMBL/GenBank/DDBJ databases">
        <title>Draft genome of Corynebacterium afermentans subsp. afermentans LCDC 88199T.</title>
        <authorList>
            <person name="Bernier A.-M."/>
            <person name="Bernard K."/>
        </authorList>
    </citation>
    <scope>NUCLEOTIDE SEQUENCE [LARGE SCALE GENOMIC DNA]</scope>
    <source>
        <strain evidence="5">NML130454</strain>
    </source>
</reference>
<dbReference type="Pfam" id="PF05036">
    <property type="entry name" value="SPOR"/>
    <property type="match status" value="1"/>
</dbReference>
<feature type="region of interest" description="Disordered" evidence="1">
    <location>
        <begin position="59"/>
        <end position="287"/>
    </location>
</feature>
<feature type="compositionally biased region" description="Low complexity" evidence="1">
    <location>
        <begin position="93"/>
        <end position="112"/>
    </location>
</feature>
<comment type="caution">
    <text evidence="4">The sequence shown here is derived from an EMBL/GenBank/DDBJ whole genome shotgun (WGS) entry which is preliminary data.</text>
</comment>
<dbReference type="RefSeq" id="WP_064088644.1">
    <property type="nucleotide sequence ID" value="NZ_LXSQ01000001.1"/>
</dbReference>
<dbReference type="EMBL" id="LXSQ01000001">
    <property type="protein sequence ID" value="OAM45240.1"/>
    <property type="molecule type" value="Genomic_DNA"/>
</dbReference>
<dbReference type="InterPro" id="IPR007730">
    <property type="entry name" value="SPOR-like_dom"/>
</dbReference>
<dbReference type="Proteomes" id="UP000077726">
    <property type="component" value="Unassembled WGS sequence"/>
</dbReference>
<dbReference type="InterPro" id="IPR036680">
    <property type="entry name" value="SPOR-like_sf"/>
</dbReference>
<dbReference type="AlphaFoldDB" id="A0A1B6W238"/>
<keyword evidence="2" id="KW-0472">Membrane</keyword>
<feature type="transmembrane region" description="Helical" evidence="2">
    <location>
        <begin position="26"/>
        <end position="45"/>
    </location>
</feature>
<dbReference type="GO" id="GO:0032506">
    <property type="term" value="P:cytokinetic process"/>
    <property type="evidence" value="ECO:0007669"/>
    <property type="project" value="TreeGrafter"/>
</dbReference>
<dbReference type="PANTHER" id="PTHR38687:SF1">
    <property type="entry name" value="CELL DIVISION PROTEIN DEDD"/>
    <property type="match status" value="1"/>
</dbReference>
<dbReference type="GO" id="GO:0042834">
    <property type="term" value="F:peptidoglycan binding"/>
    <property type="evidence" value="ECO:0007669"/>
    <property type="project" value="InterPro"/>
</dbReference>
<dbReference type="InterPro" id="IPR052521">
    <property type="entry name" value="Cell_div_SPOR-domain"/>
</dbReference>
<feature type="compositionally biased region" description="Basic and acidic residues" evidence="1">
    <location>
        <begin position="216"/>
        <end position="253"/>
    </location>
</feature>
<dbReference type="STRING" id="1795832.A7Q00_00160"/>
<dbReference type="GO" id="GO:0032153">
    <property type="term" value="C:cell division site"/>
    <property type="evidence" value="ECO:0007669"/>
    <property type="project" value="TreeGrafter"/>
</dbReference>